<reference evidence="2" key="1">
    <citation type="journal article" date="2020" name="Stud. Mycol.">
        <title>101 Dothideomycetes genomes: a test case for predicting lifestyles and emergence of pathogens.</title>
        <authorList>
            <person name="Haridas S."/>
            <person name="Albert R."/>
            <person name="Binder M."/>
            <person name="Bloem J."/>
            <person name="Labutti K."/>
            <person name="Salamov A."/>
            <person name="Andreopoulos B."/>
            <person name="Baker S."/>
            <person name="Barry K."/>
            <person name="Bills G."/>
            <person name="Bluhm B."/>
            <person name="Cannon C."/>
            <person name="Castanera R."/>
            <person name="Culley D."/>
            <person name="Daum C."/>
            <person name="Ezra D."/>
            <person name="Gonzalez J."/>
            <person name="Henrissat B."/>
            <person name="Kuo A."/>
            <person name="Liang C."/>
            <person name="Lipzen A."/>
            <person name="Lutzoni F."/>
            <person name="Magnuson J."/>
            <person name="Mondo S."/>
            <person name="Nolan M."/>
            <person name="Ohm R."/>
            <person name="Pangilinan J."/>
            <person name="Park H.-J."/>
            <person name="Ramirez L."/>
            <person name="Alfaro M."/>
            <person name="Sun H."/>
            <person name="Tritt A."/>
            <person name="Yoshinaga Y."/>
            <person name="Zwiers L.-H."/>
            <person name="Turgeon B."/>
            <person name="Goodwin S."/>
            <person name="Spatafora J."/>
            <person name="Crous P."/>
            <person name="Grigoriev I."/>
        </authorList>
    </citation>
    <scope>NUCLEOTIDE SEQUENCE</scope>
    <source>
        <strain evidence="2">CBS 269.34</strain>
    </source>
</reference>
<evidence type="ECO:0000256" key="1">
    <source>
        <dbReference type="SAM" id="MobiDB-lite"/>
    </source>
</evidence>
<dbReference type="InterPro" id="IPR029058">
    <property type="entry name" value="AB_hydrolase_fold"/>
</dbReference>
<gene>
    <name evidence="2" type="ORF">BU16DRAFT_611870</name>
</gene>
<evidence type="ECO:0000313" key="2">
    <source>
        <dbReference type="EMBL" id="KAF2502167.1"/>
    </source>
</evidence>
<evidence type="ECO:0000313" key="3">
    <source>
        <dbReference type="Proteomes" id="UP000799750"/>
    </source>
</evidence>
<protein>
    <recommendedName>
        <fullName evidence="4">AB hydrolase-1 domain-containing protein</fullName>
    </recommendedName>
</protein>
<feature type="compositionally biased region" description="Low complexity" evidence="1">
    <location>
        <begin position="115"/>
        <end position="135"/>
    </location>
</feature>
<feature type="region of interest" description="Disordered" evidence="1">
    <location>
        <begin position="114"/>
        <end position="135"/>
    </location>
</feature>
<proteinExistence type="predicted"/>
<dbReference type="OrthoDB" id="442243at2759"/>
<dbReference type="Proteomes" id="UP000799750">
    <property type="component" value="Unassembled WGS sequence"/>
</dbReference>
<dbReference type="Gene3D" id="3.40.50.1820">
    <property type="entry name" value="alpha/beta hydrolase"/>
    <property type="match status" value="1"/>
</dbReference>
<dbReference type="SUPFAM" id="SSF53474">
    <property type="entry name" value="alpha/beta-Hydrolases"/>
    <property type="match status" value="1"/>
</dbReference>
<dbReference type="EMBL" id="MU004181">
    <property type="protein sequence ID" value="KAF2502167.1"/>
    <property type="molecule type" value="Genomic_DNA"/>
</dbReference>
<organism evidence="2 3">
    <name type="scientific">Lophium mytilinum</name>
    <dbReference type="NCBI Taxonomy" id="390894"/>
    <lineage>
        <taxon>Eukaryota</taxon>
        <taxon>Fungi</taxon>
        <taxon>Dikarya</taxon>
        <taxon>Ascomycota</taxon>
        <taxon>Pezizomycotina</taxon>
        <taxon>Dothideomycetes</taxon>
        <taxon>Pleosporomycetidae</taxon>
        <taxon>Mytilinidiales</taxon>
        <taxon>Mytilinidiaceae</taxon>
        <taxon>Lophium</taxon>
    </lineage>
</organism>
<dbReference type="PANTHER" id="PTHR47842">
    <property type="entry name" value="EXPRESSED PROTEIN"/>
    <property type="match status" value="1"/>
</dbReference>
<dbReference type="PANTHER" id="PTHR47842:SF1">
    <property type="entry name" value="DUF676 DOMAIN-CONTAINING PROTEIN"/>
    <property type="match status" value="1"/>
</dbReference>
<evidence type="ECO:0008006" key="4">
    <source>
        <dbReference type="Google" id="ProtNLM"/>
    </source>
</evidence>
<accession>A0A6A6RFC8</accession>
<name>A0A6A6RFC8_9PEZI</name>
<dbReference type="AlphaFoldDB" id="A0A6A6RFC8"/>
<keyword evidence="3" id="KW-1185">Reference proteome</keyword>
<sequence length="442" mass="46853">MKKTLLLCFIHGFKGGDDTFGNFPSHLKAILQHALPKVEVLAITYPKFETRGDLKECVARFKEWLQNKVIDLEVASSTPSPTVDPSVHTILIGHSMGGIVAAETLLSITREQPIHSPSASMSNTTSSTNPSDSTHSLPDASTLMFPYITALLAFDTPYLGISPGVVAHGAEGHWNTAKTAASWYTSLSSAFTSAAPETSAVEASKMLPAAAATSDATVDVAAAPLWQRYGRVALFAGAAGAVAAGGAAAYMKRDDLSSGWQWVGSHLEFVGALARGAELEARLAAVVKLNESQRIGFANIYTALGRAVETSAASNAGGYSYAKQISGPSRTFCNLPKKDLETGKFFVKSVNDKARDEAGAHMGMFEPRNNPGYYGMSERAKELVCGWVLGGSWYEEATGWGRGVALEEEGVVVDLEQEDGDEGVGTEEGGEGFVDLKGSVRM</sequence>